<dbReference type="SUPFAM" id="SSF47473">
    <property type="entry name" value="EF-hand"/>
    <property type="match status" value="1"/>
</dbReference>
<dbReference type="Gene3D" id="3.30.70.2800">
    <property type="match status" value="1"/>
</dbReference>
<reference evidence="3 4" key="1">
    <citation type="journal article" date="2019" name="Sci. Rep.">
        <title>A multi-omics analysis of the grapevine pathogen Lasiodiplodia theobromae reveals that temperature affects the expression of virulence- and pathogenicity-related genes.</title>
        <authorList>
            <person name="Felix C."/>
            <person name="Meneses R."/>
            <person name="Goncalves M.F.M."/>
            <person name="Tilleman L."/>
            <person name="Duarte A.S."/>
            <person name="Jorrin-Novo J.V."/>
            <person name="Van de Peer Y."/>
            <person name="Deforce D."/>
            <person name="Van Nieuwerburgh F."/>
            <person name="Esteves A.C."/>
            <person name="Alves A."/>
        </authorList>
    </citation>
    <scope>NUCLEOTIDE SEQUENCE [LARGE SCALE GENOMIC DNA]</scope>
    <source>
        <strain evidence="3 4">LA-SOL3</strain>
    </source>
</reference>
<protein>
    <recommendedName>
        <fullName evidence="2">EF-hand domain-containing protein</fullName>
    </recommendedName>
</protein>
<organism evidence="3 4">
    <name type="scientific">Lasiodiplodia theobromae</name>
    <dbReference type="NCBI Taxonomy" id="45133"/>
    <lineage>
        <taxon>Eukaryota</taxon>
        <taxon>Fungi</taxon>
        <taxon>Dikarya</taxon>
        <taxon>Ascomycota</taxon>
        <taxon>Pezizomycotina</taxon>
        <taxon>Dothideomycetes</taxon>
        <taxon>Dothideomycetes incertae sedis</taxon>
        <taxon>Botryosphaeriales</taxon>
        <taxon>Botryosphaeriaceae</taxon>
        <taxon>Lasiodiplodia</taxon>
    </lineage>
</organism>
<feature type="chain" id="PRO_5024967860" description="EF-hand domain-containing protein" evidence="1">
    <location>
        <begin position="20"/>
        <end position="134"/>
    </location>
</feature>
<name>A0A5N5DPL4_9PEZI</name>
<dbReference type="InterPro" id="IPR025061">
    <property type="entry name" value="Diedel"/>
</dbReference>
<comment type="caution">
    <text evidence="3">The sequence shown here is derived from an EMBL/GenBank/DDBJ whole genome shotgun (WGS) entry which is preliminary data.</text>
</comment>
<evidence type="ECO:0000313" key="4">
    <source>
        <dbReference type="Proteomes" id="UP000325902"/>
    </source>
</evidence>
<dbReference type="InterPro" id="IPR011992">
    <property type="entry name" value="EF-hand-dom_pair"/>
</dbReference>
<dbReference type="AlphaFoldDB" id="A0A5N5DPL4"/>
<feature type="signal peptide" evidence="1">
    <location>
        <begin position="1"/>
        <end position="19"/>
    </location>
</feature>
<keyword evidence="4" id="KW-1185">Reference proteome</keyword>
<feature type="domain" description="EF-hand" evidence="2">
    <location>
        <begin position="106"/>
        <end position="134"/>
    </location>
</feature>
<dbReference type="Gene3D" id="1.10.238.10">
    <property type="entry name" value="EF-hand"/>
    <property type="match status" value="1"/>
</dbReference>
<evidence type="ECO:0000313" key="3">
    <source>
        <dbReference type="EMBL" id="KAB2579875.1"/>
    </source>
</evidence>
<dbReference type="Proteomes" id="UP000325902">
    <property type="component" value="Unassembled WGS sequence"/>
</dbReference>
<keyword evidence="1" id="KW-0732">Signal</keyword>
<dbReference type="EMBL" id="VCHE01000005">
    <property type="protein sequence ID" value="KAB2579875.1"/>
    <property type="molecule type" value="Genomic_DNA"/>
</dbReference>
<evidence type="ECO:0000259" key="2">
    <source>
        <dbReference type="PROSITE" id="PS50222"/>
    </source>
</evidence>
<gene>
    <name evidence="3" type="ORF">DBV05_g1532</name>
</gene>
<sequence length="134" mass="13605">MQPSTLFVILSAIAPFAAAACCRADSNGICGDGTTGTPYCGYGPCDWTGCNCEGGCRSGSAAAMGSAVEAGASEVPSATDAFNAADVDGTGNLTLHQYTQYVGAADDDKAYVEWFDKHDTNGDGVLSLEEALAE</sequence>
<evidence type="ECO:0000256" key="1">
    <source>
        <dbReference type="SAM" id="SignalP"/>
    </source>
</evidence>
<proteinExistence type="predicted"/>
<dbReference type="GO" id="GO:0005509">
    <property type="term" value="F:calcium ion binding"/>
    <property type="evidence" value="ECO:0007669"/>
    <property type="project" value="InterPro"/>
</dbReference>
<dbReference type="PROSITE" id="PS50222">
    <property type="entry name" value="EF_HAND_2"/>
    <property type="match status" value="1"/>
</dbReference>
<dbReference type="InterPro" id="IPR002048">
    <property type="entry name" value="EF_hand_dom"/>
</dbReference>
<accession>A0A5N5DPL4</accession>
<dbReference type="OrthoDB" id="444540at2759"/>
<dbReference type="Pfam" id="PF13164">
    <property type="entry name" value="Diedel"/>
    <property type="match status" value="1"/>
</dbReference>
<dbReference type="Pfam" id="PF13202">
    <property type="entry name" value="EF-hand_5"/>
    <property type="match status" value="1"/>
</dbReference>